<dbReference type="Gene3D" id="2.60.40.790">
    <property type="match status" value="1"/>
</dbReference>
<dbReference type="SUPFAM" id="SSF49764">
    <property type="entry name" value="HSP20-like chaperones"/>
    <property type="match status" value="1"/>
</dbReference>
<proteinExistence type="predicted"/>
<evidence type="ECO:0000313" key="3">
    <source>
        <dbReference type="Proteomes" id="UP000198297"/>
    </source>
</evidence>
<sequence>MRRNSDDEDKPGGEFNGIEDLLSGTNGDDAAVDVHEYDEEIRVVADIPHAVSDDITVQCDGRTAAIRVASDPRPFVVRVDLPSYVDDTSGETQFNNGILEVTFDRDTDPANIGFH</sequence>
<dbReference type="Proteomes" id="UP000198297">
    <property type="component" value="Unassembled WGS sequence"/>
</dbReference>
<dbReference type="InterPro" id="IPR008978">
    <property type="entry name" value="HSP20-like_chaperone"/>
</dbReference>
<organism evidence="2 3">
    <name type="scientific">Halorubrum ezzemoulense</name>
    <name type="common">Halorubrum chaoviator</name>
    <dbReference type="NCBI Taxonomy" id="337243"/>
    <lineage>
        <taxon>Archaea</taxon>
        <taxon>Methanobacteriati</taxon>
        <taxon>Methanobacteriota</taxon>
        <taxon>Stenosarchaea group</taxon>
        <taxon>Halobacteria</taxon>
        <taxon>Halobacteriales</taxon>
        <taxon>Haloferacaceae</taxon>
        <taxon>Halorubrum</taxon>
    </lineage>
</organism>
<evidence type="ECO:0000256" key="1">
    <source>
        <dbReference type="SAM" id="MobiDB-lite"/>
    </source>
</evidence>
<dbReference type="CDD" id="cd06464">
    <property type="entry name" value="ACD_sHsps-like"/>
    <property type="match status" value="1"/>
</dbReference>
<reference evidence="2 3" key="1">
    <citation type="submission" date="2017-06" db="EMBL/GenBank/DDBJ databases">
        <authorList>
            <person name="Kim H.J."/>
            <person name="Triplett B.A."/>
        </authorList>
    </citation>
    <scope>NUCLEOTIDE SEQUENCE [LARGE SCALE GENOMIC DNA]</scope>
    <source>
        <strain evidence="2 3">DSM 19316</strain>
    </source>
</reference>
<accession>A0A238YZI0</accession>
<dbReference type="AlphaFoldDB" id="A0A238YZI0"/>
<protein>
    <submittedName>
        <fullName evidence="2">HSP20 family protein</fullName>
    </submittedName>
</protein>
<name>A0A238YZI0_HALEZ</name>
<evidence type="ECO:0000313" key="2">
    <source>
        <dbReference type="EMBL" id="SNR76118.1"/>
    </source>
</evidence>
<feature type="region of interest" description="Disordered" evidence="1">
    <location>
        <begin position="1"/>
        <end position="29"/>
    </location>
</feature>
<dbReference type="EMBL" id="FZNK01000022">
    <property type="protein sequence ID" value="SNR76118.1"/>
    <property type="molecule type" value="Genomic_DNA"/>
</dbReference>
<gene>
    <name evidence="2" type="ORF">SAMN06266787_12210</name>
</gene>
<dbReference type="RefSeq" id="WP_089309331.1">
    <property type="nucleotide sequence ID" value="NZ_FZNK01000022.1"/>
</dbReference>